<feature type="region of interest" description="Disordered" evidence="1">
    <location>
        <begin position="81"/>
        <end position="116"/>
    </location>
</feature>
<protein>
    <submittedName>
        <fullName evidence="2">Uncharacterized protein</fullName>
    </submittedName>
</protein>
<reference evidence="2" key="1">
    <citation type="submission" date="2023-12" db="EMBL/GenBank/DDBJ databases">
        <title>Genome assembly of Anisodus tanguticus.</title>
        <authorList>
            <person name="Wang Y.-J."/>
        </authorList>
    </citation>
    <scope>NUCLEOTIDE SEQUENCE</scope>
    <source>
        <strain evidence="2">KB-2021</strain>
        <tissue evidence="2">Leaf</tissue>
    </source>
</reference>
<dbReference type="Proteomes" id="UP001291623">
    <property type="component" value="Unassembled WGS sequence"/>
</dbReference>
<organism evidence="2 3">
    <name type="scientific">Anisodus tanguticus</name>
    <dbReference type="NCBI Taxonomy" id="243964"/>
    <lineage>
        <taxon>Eukaryota</taxon>
        <taxon>Viridiplantae</taxon>
        <taxon>Streptophyta</taxon>
        <taxon>Embryophyta</taxon>
        <taxon>Tracheophyta</taxon>
        <taxon>Spermatophyta</taxon>
        <taxon>Magnoliopsida</taxon>
        <taxon>eudicotyledons</taxon>
        <taxon>Gunneridae</taxon>
        <taxon>Pentapetalae</taxon>
        <taxon>asterids</taxon>
        <taxon>lamiids</taxon>
        <taxon>Solanales</taxon>
        <taxon>Solanaceae</taxon>
        <taxon>Solanoideae</taxon>
        <taxon>Hyoscyameae</taxon>
        <taxon>Anisodus</taxon>
    </lineage>
</organism>
<comment type="caution">
    <text evidence="2">The sequence shown here is derived from an EMBL/GenBank/DDBJ whole genome shotgun (WGS) entry which is preliminary data.</text>
</comment>
<keyword evidence="3" id="KW-1185">Reference proteome</keyword>
<name>A0AAE1S6W1_9SOLA</name>
<gene>
    <name evidence="2" type="ORF">RND71_015963</name>
</gene>
<dbReference type="EMBL" id="JAVYJV010000008">
    <property type="protein sequence ID" value="KAK4364605.1"/>
    <property type="molecule type" value="Genomic_DNA"/>
</dbReference>
<evidence type="ECO:0000313" key="3">
    <source>
        <dbReference type="Proteomes" id="UP001291623"/>
    </source>
</evidence>
<evidence type="ECO:0000256" key="1">
    <source>
        <dbReference type="SAM" id="MobiDB-lite"/>
    </source>
</evidence>
<accession>A0AAE1S6W1</accession>
<proteinExistence type="predicted"/>
<evidence type="ECO:0000313" key="2">
    <source>
        <dbReference type="EMBL" id="KAK4364605.1"/>
    </source>
</evidence>
<sequence length="175" mass="20159">MVFYIPTAYKRQNGLPPPIKIHSTDGKSQLIWPNNLPPYMQKYQNLAFQQIPPYPGYMFSGMQANPTYYPGMTWPPNLEVSSQGPGSELDYNWKNNPPSKNKKKYSNGDRHDSNNQALTTILMTVRMIRKFSMGKKKHPKRRDERGFYLAWWRFAALNVQEDLPFLAGALAVLCG</sequence>
<dbReference type="AlphaFoldDB" id="A0AAE1S6W1"/>